<proteinExistence type="inferred from homology"/>
<name>A0A4P9VJC4_9GAMM</name>
<evidence type="ECO:0000256" key="1">
    <source>
        <dbReference type="ARBA" id="ARBA00004429"/>
    </source>
</evidence>
<dbReference type="Pfam" id="PF04143">
    <property type="entry name" value="Sulf_transp"/>
    <property type="match status" value="1"/>
</dbReference>
<dbReference type="InterPro" id="IPR007272">
    <property type="entry name" value="Sulf_transp_TsuA/YedE"/>
</dbReference>
<evidence type="ECO:0000256" key="3">
    <source>
        <dbReference type="ARBA" id="ARBA00022475"/>
    </source>
</evidence>
<evidence type="ECO:0000256" key="4">
    <source>
        <dbReference type="ARBA" id="ARBA00022519"/>
    </source>
</evidence>
<feature type="transmembrane region" description="Helical" evidence="9">
    <location>
        <begin position="117"/>
        <end position="138"/>
    </location>
</feature>
<evidence type="ECO:0000256" key="2">
    <source>
        <dbReference type="ARBA" id="ARBA00022448"/>
    </source>
</evidence>
<dbReference type="PANTHER" id="PTHR30574">
    <property type="entry name" value="INNER MEMBRANE PROTEIN YEDE"/>
    <property type="match status" value="1"/>
</dbReference>
<keyword evidence="2" id="KW-0813">Transport</keyword>
<dbReference type="EMBL" id="NDXW01000001">
    <property type="protein sequence ID" value="RDH42696.1"/>
    <property type="molecule type" value="Genomic_DNA"/>
</dbReference>
<keyword evidence="6 9" id="KW-1133">Transmembrane helix</keyword>
<comment type="caution">
    <text evidence="10">The sequence shown here is derived from an EMBL/GenBank/DDBJ whole genome shotgun (WGS) entry which is preliminary data.</text>
</comment>
<keyword evidence="3" id="KW-1003">Cell membrane</keyword>
<keyword evidence="11" id="KW-1185">Reference proteome</keyword>
<organism evidence="10 11">
    <name type="scientific">Zooshikella ganghwensis</name>
    <dbReference type="NCBI Taxonomy" id="202772"/>
    <lineage>
        <taxon>Bacteria</taxon>
        <taxon>Pseudomonadati</taxon>
        <taxon>Pseudomonadota</taxon>
        <taxon>Gammaproteobacteria</taxon>
        <taxon>Oceanospirillales</taxon>
        <taxon>Zooshikellaceae</taxon>
        <taxon>Zooshikella</taxon>
    </lineage>
</organism>
<dbReference type="PANTHER" id="PTHR30574:SF1">
    <property type="entry name" value="SULPHUR TRANSPORT DOMAIN-CONTAINING PROTEIN"/>
    <property type="match status" value="1"/>
</dbReference>
<evidence type="ECO:0000313" key="10">
    <source>
        <dbReference type="EMBL" id="RDH42696.1"/>
    </source>
</evidence>
<feature type="transmembrane region" description="Helical" evidence="9">
    <location>
        <begin position="6"/>
        <end position="27"/>
    </location>
</feature>
<evidence type="ECO:0000256" key="9">
    <source>
        <dbReference type="SAM" id="Phobius"/>
    </source>
</evidence>
<dbReference type="AlphaFoldDB" id="A0A4P9VJC4"/>
<dbReference type="GO" id="GO:0005886">
    <property type="term" value="C:plasma membrane"/>
    <property type="evidence" value="ECO:0007669"/>
    <property type="project" value="UniProtKB-SubCell"/>
</dbReference>
<evidence type="ECO:0000256" key="5">
    <source>
        <dbReference type="ARBA" id="ARBA00022692"/>
    </source>
</evidence>
<feature type="transmembrane region" description="Helical" evidence="9">
    <location>
        <begin position="78"/>
        <end position="96"/>
    </location>
</feature>
<evidence type="ECO:0000256" key="6">
    <source>
        <dbReference type="ARBA" id="ARBA00022989"/>
    </source>
</evidence>
<reference evidence="10 11" key="1">
    <citation type="submission" date="2017-04" db="EMBL/GenBank/DDBJ databases">
        <title>Draft genome sequence of Zooshikella ganghwensis VG4 isolated from Red Sea sediments.</title>
        <authorList>
            <person name="Rehman Z."/>
            <person name="Alam I."/>
            <person name="Kamau A."/>
            <person name="Bajic V."/>
            <person name="Leiknes T."/>
        </authorList>
    </citation>
    <scope>NUCLEOTIDE SEQUENCE [LARGE SCALE GENOMIC DNA]</scope>
    <source>
        <strain evidence="10 11">VG4</strain>
    </source>
</reference>
<comment type="similarity">
    <text evidence="8">Belongs to the TsuA/YedE (TC 9.B.102) family.</text>
</comment>
<keyword evidence="5 9" id="KW-0812">Transmembrane</keyword>
<feature type="transmembrane region" description="Helical" evidence="9">
    <location>
        <begin position="48"/>
        <end position="66"/>
    </location>
</feature>
<keyword evidence="7 9" id="KW-0472">Membrane</keyword>
<keyword evidence="4" id="KW-0997">Cell inner membrane</keyword>
<evidence type="ECO:0000313" key="11">
    <source>
        <dbReference type="Proteomes" id="UP000257039"/>
    </source>
</evidence>
<protein>
    <submittedName>
        <fullName evidence="10">YeeE/YedE family protein</fullName>
    </submittedName>
</protein>
<dbReference type="Proteomes" id="UP000257039">
    <property type="component" value="Unassembled WGS sequence"/>
</dbReference>
<evidence type="ECO:0000256" key="7">
    <source>
        <dbReference type="ARBA" id="ARBA00023136"/>
    </source>
</evidence>
<comment type="subcellular location">
    <subcellularLocation>
        <location evidence="1">Cell inner membrane</location>
        <topology evidence="1">Multi-pass membrane protein</topology>
    </subcellularLocation>
</comment>
<gene>
    <name evidence="10" type="ORF">B9G39_04110</name>
</gene>
<dbReference type="RefSeq" id="WP_094786158.1">
    <property type="nucleotide sequence ID" value="NZ_NDXW01000001.1"/>
</dbReference>
<accession>A0A4P9VJC4</accession>
<sequence>MTSFTPYSALIGGLAIGLSAFLLLWLNGRIAGISGIVNGAVKLKQADLSWRWLFILGIVLGAFFASKLGFSLPSDLSLSWGAVLVGGFLVGIGTQIGSGCTSGHGICGIGRGSLRSIVATLLFMTTAGLVVFLSRHVFL</sequence>
<evidence type="ECO:0000256" key="8">
    <source>
        <dbReference type="ARBA" id="ARBA00035655"/>
    </source>
</evidence>